<dbReference type="AlphaFoldDB" id="A0A833WWL1"/>
<name>A0A833WWL1_JUGRE</name>
<evidence type="ECO:0000256" key="1">
    <source>
        <dbReference type="SAM" id="MobiDB-lite"/>
    </source>
</evidence>
<feature type="transmembrane region" description="Helical" evidence="2">
    <location>
        <begin position="53"/>
        <end position="73"/>
    </location>
</feature>
<evidence type="ECO:0000313" key="4">
    <source>
        <dbReference type="Proteomes" id="UP000619265"/>
    </source>
</evidence>
<organism evidence="3 4">
    <name type="scientific">Juglans regia</name>
    <name type="common">English walnut</name>
    <dbReference type="NCBI Taxonomy" id="51240"/>
    <lineage>
        <taxon>Eukaryota</taxon>
        <taxon>Viridiplantae</taxon>
        <taxon>Streptophyta</taxon>
        <taxon>Embryophyta</taxon>
        <taxon>Tracheophyta</taxon>
        <taxon>Spermatophyta</taxon>
        <taxon>Magnoliopsida</taxon>
        <taxon>eudicotyledons</taxon>
        <taxon>Gunneridae</taxon>
        <taxon>Pentapetalae</taxon>
        <taxon>rosids</taxon>
        <taxon>fabids</taxon>
        <taxon>Fagales</taxon>
        <taxon>Juglandaceae</taxon>
        <taxon>Juglans</taxon>
    </lineage>
</organism>
<evidence type="ECO:0000256" key="2">
    <source>
        <dbReference type="SAM" id="Phobius"/>
    </source>
</evidence>
<proteinExistence type="predicted"/>
<comment type="caution">
    <text evidence="3">The sequence shown here is derived from an EMBL/GenBank/DDBJ whole genome shotgun (WGS) entry which is preliminary data.</text>
</comment>
<keyword evidence="2" id="KW-0812">Transmembrane</keyword>
<dbReference type="Proteomes" id="UP000619265">
    <property type="component" value="Unassembled WGS sequence"/>
</dbReference>
<gene>
    <name evidence="3" type="ORF">F2P56_032069</name>
</gene>
<dbReference type="Gramene" id="Jr14_06240_p2">
    <property type="protein sequence ID" value="cds.Jr14_06240_p2"/>
    <property type="gene ID" value="Jr14_06240"/>
</dbReference>
<evidence type="ECO:0000313" key="3">
    <source>
        <dbReference type="EMBL" id="KAF5446441.1"/>
    </source>
</evidence>
<feature type="non-terminal residue" evidence="3">
    <location>
        <position position="123"/>
    </location>
</feature>
<reference evidence="3" key="2">
    <citation type="submission" date="2020-03" db="EMBL/GenBank/DDBJ databases">
        <title>Walnut 2.0.</title>
        <authorList>
            <person name="Marrano A."/>
            <person name="Britton M."/>
            <person name="Zimin A.V."/>
            <person name="Zaini P.A."/>
            <person name="Workman R."/>
            <person name="Puiu D."/>
            <person name="Bianco L."/>
            <person name="Allen B.J."/>
            <person name="Troggio M."/>
            <person name="Leslie C.A."/>
            <person name="Timp W."/>
            <person name="Dendekar A."/>
            <person name="Salzberg S.L."/>
            <person name="Neale D.B."/>
        </authorList>
    </citation>
    <scope>NUCLEOTIDE SEQUENCE</scope>
    <source>
        <tissue evidence="3">Leaves</tissue>
    </source>
</reference>
<protein>
    <submittedName>
        <fullName evidence="3">Uncharacterized protein</fullName>
    </submittedName>
</protein>
<feature type="region of interest" description="Disordered" evidence="1">
    <location>
        <begin position="1"/>
        <end position="22"/>
    </location>
</feature>
<accession>A0A833WWL1</accession>
<keyword evidence="2" id="KW-1133">Transmembrane helix</keyword>
<reference evidence="3" key="1">
    <citation type="submission" date="2015-10" db="EMBL/GenBank/DDBJ databases">
        <authorList>
            <person name="Martinez-Garcia P.J."/>
            <person name="Crepeau M.W."/>
            <person name="Puiu D."/>
            <person name="Gonzalez-Ibeas D."/>
            <person name="Whalen J."/>
            <person name="Stevens K."/>
            <person name="Paul R."/>
            <person name="Butterfield T."/>
            <person name="Britton M."/>
            <person name="Reagan R."/>
            <person name="Chakraborty S."/>
            <person name="Walawage S.L."/>
            <person name="Vasquez-Gross H.A."/>
            <person name="Cardeno C."/>
            <person name="Famula R."/>
            <person name="Pratt K."/>
            <person name="Kuruganti S."/>
            <person name="Aradhya M.K."/>
            <person name="Leslie C.A."/>
            <person name="Dandekar A.M."/>
            <person name="Salzberg S.L."/>
            <person name="Wegrzyn J.L."/>
            <person name="Langley C.H."/>
            <person name="Neale D.B."/>
        </authorList>
    </citation>
    <scope>NUCLEOTIDE SEQUENCE</scope>
    <source>
        <tissue evidence="3">Leaves</tissue>
    </source>
</reference>
<keyword evidence="2" id="KW-0472">Membrane</keyword>
<dbReference type="EMBL" id="LIHL02000014">
    <property type="protein sequence ID" value="KAF5446441.1"/>
    <property type="molecule type" value="Genomic_DNA"/>
</dbReference>
<sequence>LRFDTLVGGSGSTPYHLSNPPPFQKLQSSPILACTDRSNPHPPHLYLSDTDPYILIKHIFLFLFLFSLSLGAFKKQCTNEDESGFGFGSGFGSGSSAHSLPLGFHFQRRDLRQSGCKLWAARE</sequence>